<dbReference type="PANTHER" id="PTHR11806:SF0">
    <property type="entry name" value="PROTEIN MTO1 HOMOLOG, MITOCHONDRIAL"/>
    <property type="match status" value="1"/>
</dbReference>
<evidence type="ECO:0000256" key="7">
    <source>
        <dbReference type="ARBA" id="ARBA00022827"/>
    </source>
</evidence>
<dbReference type="PROSITE" id="PS01281">
    <property type="entry name" value="GIDA_2"/>
    <property type="match status" value="1"/>
</dbReference>
<comment type="cofactor">
    <cofactor evidence="1 11">
        <name>FAD</name>
        <dbReference type="ChEBI" id="CHEBI:57692"/>
    </cofactor>
</comment>
<evidence type="ECO:0000313" key="15">
    <source>
        <dbReference type="Proteomes" id="UP000003571"/>
    </source>
</evidence>
<evidence type="ECO:0000256" key="8">
    <source>
        <dbReference type="ARBA" id="ARBA00023027"/>
    </source>
</evidence>
<protein>
    <recommendedName>
        <fullName evidence="4 11">tRNA uridine 5-carboxymethylaminomethyl modification enzyme MnmG</fullName>
    </recommendedName>
    <alternativeName>
        <fullName evidence="10 11">Glucose-inhibited division protein A</fullName>
    </alternativeName>
</protein>
<dbReference type="Gene3D" id="1.10.150.570">
    <property type="entry name" value="GidA associated domain, C-terminal subdomain"/>
    <property type="match status" value="1"/>
</dbReference>
<comment type="function">
    <text evidence="2 11">NAD-binding protein involved in the addition of a carboxymethylaminomethyl (cmnm) group at the wobble position (U34) of certain tRNAs, forming tRNA-cmnm(5)s(2)U34.</text>
</comment>
<dbReference type="SUPFAM" id="SSF51905">
    <property type="entry name" value="FAD/NAD(P)-binding domain"/>
    <property type="match status" value="1"/>
</dbReference>
<dbReference type="InterPro" id="IPR044920">
    <property type="entry name" value="MnmG_C_subdom_sf"/>
</dbReference>
<evidence type="ECO:0000256" key="2">
    <source>
        <dbReference type="ARBA" id="ARBA00003717"/>
    </source>
</evidence>
<dbReference type="Proteomes" id="UP000003571">
    <property type="component" value="Unassembled WGS sequence"/>
</dbReference>
<name>H7EKP6_9SPIR</name>
<evidence type="ECO:0000256" key="5">
    <source>
        <dbReference type="ARBA" id="ARBA00022630"/>
    </source>
</evidence>
<keyword evidence="7 11" id="KW-0274">FAD</keyword>
<evidence type="ECO:0000256" key="1">
    <source>
        <dbReference type="ARBA" id="ARBA00001974"/>
    </source>
</evidence>
<gene>
    <name evidence="11" type="primary">mnmG</name>
    <name evidence="11" type="synonym">gidA</name>
    <name evidence="14" type="ORF">TresaDRAFT_1946</name>
</gene>
<keyword evidence="15" id="KW-1185">Reference proteome</keyword>
<dbReference type="InterPro" id="IPR040131">
    <property type="entry name" value="MnmG_N"/>
</dbReference>
<dbReference type="InterPro" id="IPR020595">
    <property type="entry name" value="MnmG-rel_CS"/>
</dbReference>
<evidence type="ECO:0000259" key="13">
    <source>
        <dbReference type="SMART" id="SM01228"/>
    </source>
</evidence>
<evidence type="ECO:0000256" key="12">
    <source>
        <dbReference type="SAM" id="MobiDB-lite"/>
    </source>
</evidence>
<comment type="subcellular location">
    <subcellularLocation>
        <location evidence="11">Cytoplasm</location>
    </subcellularLocation>
</comment>
<evidence type="ECO:0000256" key="10">
    <source>
        <dbReference type="ARBA" id="ARBA00031800"/>
    </source>
</evidence>
<evidence type="ECO:0000313" key="14">
    <source>
        <dbReference type="EMBL" id="EIC01804.1"/>
    </source>
</evidence>
<dbReference type="InterPro" id="IPR036188">
    <property type="entry name" value="FAD/NAD-bd_sf"/>
</dbReference>
<dbReference type="InterPro" id="IPR047001">
    <property type="entry name" value="MnmG_C_subdom"/>
</dbReference>
<keyword evidence="6 11" id="KW-0819">tRNA processing</keyword>
<dbReference type="eggNOG" id="COG0445">
    <property type="taxonomic scope" value="Bacteria"/>
</dbReference>
<keyword evidence="5 11" id="KW-0285">Flavoprotein</keyword>
<proteinExistence type="inferred from homology"/>
<accession>H7EKP6</accession>
<sequence>MRAQCTINAPDVRLSAMPSFYSSYDVAVVGGGHAGTEAALAAARMGLKTVLITQTIDSIARMSCNPSIGGIAKGNIVREIDALGGEMAKIIDKSMIQFRMLNKSRGPAVQAPRSQADKIIYSQIARQTIETTENLHTLMDTVTDIITAATDEKLPPDSESAQKGQIPGESRGENLSEAARSGMMQKVTAVVTERGRIIPVRSVILTTGTFLGGRIFIGEYDAPCGRIGETGAFGLTESLRRLGFTTGRLKTGTPPRILRRTIDFSFLEENDGDDEVIPFSFETEKVERPMVPCHVVYTNEETHKIIRENISRSPLYSGKISGVGPRYCPSIEDKVMRFAERERHQLFVEPESLLTDEIYLNGLSSSLPEEVQDAFLRTLLGFEKCHVSRPGYAVEYDYVEPTQLFPSLETKRVAGLFNAGQINGTSGYEEAAGQGLVAGINASLYAKAHEELCGKLPDAKSGLGQSPSSAEEGSFQPKPKFSADELERFSRISENITNLTNEYIRNFSESNGNSNFRAVPKYEPLILGRDEAYIGVLIDDLVTLGTKEPYRMFTARAEYRLKLRHDTADRRLSEKAFRVGLKTKAQFDSVSAKYALIDEASALLLKNPSAENPGLPPLFWEIAQEDAKYKYYIEKQDARVEKMHKMEKYRIPADFDYGAIPALSSESRQKLEQVRPLTLGQASRISGIRNSDIMLLMVYLG</sequence>
<dbReference type="SMART" id="SM01228">
    <property type="entry name" value="GIDA_assoc_3"/>
    <property type="match status" value="1"/>
</dbReference>
<comment type="caution">
    <text evidence="11">Lacks conserved residue(s) required for the propagation of feature annotation.</text>
</comment>
<dbReference type="Pfam" id="PF13932">
    <property type="entry name" value="SAM_GIDA_C"/>
    <property type="match status" value="1"/>
</dbReference>
<comment type="similarity">
    <text evidence="3 11">Belongs to the MnmG family.</text>
</comment>
<dbReference type="EMBL" id="AGRW01000046">
    <property type="protein sequence ID" value="EIC01804.1"/>
    <property type="molecule type" value="Genomic_DNA"/>
</dbReference>
<evidence type="ECO:0000256" key="6">
    <source>
        <dbReference type="ARBA" id="ARBA00022694"/>
    </source>
</evidence>
<keyword evidence="8 11" id="KW-0520">NAD</keyword>
<dbReference type="FunFam" id="1.10.150.570:FF:000001">
    <property type="entry name" value="tRNA uridine 5-carboxymethylaminomethyl modification enzyme MnmG"/>
    <property type="match status" value="1"/>
</dbReference>
<dbReference type="InterPro" id="IPR026904">
    <property type="entry name" value="MnmG_C"/>
</dbReference>
<dbReference type="InterPro" id="IPR002218">
    <property type="entry name" value="MnmG-rel"/>
</dbReference>
<feature type="region of interest" description="Disordered" evidence="12">
    <location>
        <begin position="458"/>
        <end position="481"/>
    </location>
</feature>
<feature type="binding site" evidence="11">
    <location>
        <begin position="30"/>
        <end position="35"/>
    </location>
    <ligand>
        <name>FAD</name>
        <dbReference type="ChEBI" id="CHEBI:57692"/>
    </ligand>
</feature>
<dbReference type="GO" id="GO:0002098">
    <property type="term" value="P:tRNA wobble uridine modification"/>
    <property type="evidence" value="ECO:0007669"/>
    <property type="project" value="InterPro"/>
</dbReference>
<dbReference type="STRING" id="907348.TresaDRAFT_1946"/>
<evidence type="ECO:0000256" key="9">
    <source>
        <dbReference type="ARBA" id="ARBA00025948"/>
    </source>
</evidence>
<dbReference type="Gene3D" id="3.50.50.60">
    <property type="entry name" value="FAD/NAD(P)-binding domain"/>
    <property type="match status" value="3"/>
</dbReference>
<feature type="region of interest" description="Disordered" evidence="12">
    <location>
        <begin position="150"/>
        <end position="179"/>
    </location>
</feature>
<evidence type="ECO:0000256" key="3">
    <source>
        <dbReference type="ARBA" id="ARBA00007653"/>
    </source>
</evidence>
<comment type="subunit">
    <text evidence="9 11">Homodimer. Heterotetramer of two MnmE and two MnmG subunits.</text>
</comment>
<evidence type="ECO:0000256" key="11">
    <source>
        <dbReference type="HAMAP-Rule" id="MF_00129"/>
    </source>
</evidence>
<dbReference type="PROSITE" id="PS01280">
    <property type="entry name" value="GIDA_1"/>
    <property type="match status" value="1"/>
</dbReference>
<feature type="domain" description="tRNA uridine 5-carboxymethylaminomethyl modification enzyme C-terminal subdomain" evidence="13">
    <location>
        <begin position="627"/>
        <end position="698"/>
    </location>
</feature>
<dbReference type="AlphaFoldDB" id="H7EKP6"/>
<dbReference type="GO" id="GO:0005829">
    <property type="term" value="C:cytosol"/>
    <property type="evidence" value="ECO:0007669"/>
    <property type="project" value="TreeGrafter"/>
</dbReference>
<reference evidence="14 15" key="1">
    <citation type="submission" date="2011-09" db="EMBL/GenBank/DDBJ databases">
        <title>The draft genome of Treponema saccharophilum DSM 2985.</title>
        <authorList>
            <consortium name="US DOE Joint Genome Institute (JGI-PGF)"/>
            <person name="Lucas S."/>
            <person name="Copeland A."/>
            <person name="Lapidus A."/>
            <person name="Glavina del Rio T."/>
            <person name="Dalin E."/>
            <person name="Tice H."/>
            <person name="Bruce D."/>
            <person name="Goodwin L."/>
            <person name="Pitluck S."/>
            <person name="Peters L."/>
            <person name="Kyrpides N."/>
            <person name="Mavromatis K."/>
            <person name="Ivanova N."/>
            <person name="Markowitz V."/>
            <person name="Cheng J.-F."/>
            <person name="Hugenholtz P."/>
            <person name="Woyke T."/>
            <person name="Wu D."/>
            <person name="Gronow S."/>
            <person name="Wellnitz S."/>
            <person name="Brambilla E."/>
            <person name="Klenk H.-P."/>
            <person name="Eisen J.A."/>
        </authorList>
    </citation>
    <scope>NUCLEOTIDE SEQUENCE [LARGE SCALE GENOMIC DNA]</scope>
    <source>
        <strain evidence="14 15">DSM 2985</strain>
    </source>
</reference>
<comment type="caution">
    <text evidence="14">The sequence shown here is derived from an EMBL/GenBank/DDBJ whole genome shotgun (WGS) entry which is preliminary data.</text>
</comment>
<dbReference type="Pfam" id="PF01134">
    <property type="entry name" value="GIDA"/>
    <property type="match status" value="1"/>
</dbReference>
<feature type="binding site" evidence="11">
    <location>
        <begin position="324"/>
        <end position="338"/>
    </location>
    <ligand>
        <name>NAD(+)</name>
        <dbReference type="ChEBI" id="CHEBI:57540"/>
    </ligand>
</feature>
<dbReference type="GO" id="GO:0050660">
    <property type="term" value="F:flavin adenine dinucleotide binding"/>
    <property type="evidence" value="ECO:0007669"/>
    <property type="project" value="UniProtKB-UniRule"/>
</dbReference>
<evidence type="ECO:0000256" key="4">
    <source>
        <dbReference type="ARBA" id="ARBA00020461"/>
    </source>
</evidence>
<keyword evidence="11" id="KW-0963">Cytoplasm</keyword>
<dbReference type="PATRIC" id="fig|907348.3.peg.1473"/>
<dbReference type="HAMAP" id="MF_00129">
    <property type="entry name" value="MnmG_GidA"/>
    <property type="match status" value="1"/>
</dbReference>
<dbReference type="GO" id="GO:0030488">
    <property type="term" value="P:tRNA methylation"/>
    <property type="evidence" value="ECO:0007669"/>
    <property type="project" value="TreeGrafter"/>
</dbReference>
<dbReference type="InterPro" id="IPR004416">
    <property type="entry name" value="MnmG"/>
</dbReference>
<dbReference type="PANTHER" id="PTHR11806">
    <property type="entry name" value="GLUCOSE INHIBITED DIVISION PROTEIN A"/>
    <property type="match status" value="1"/>
</dbReference>
<organism evidence="14 15">
    <name type="scientific">Treponema saccharophilum DSM 2985</name>
    <dbReference type="NCBI Taxonomy" id="907348"/>
    <lineage>
        <taxon>Bacteria</taxon>
        <taxon>Pseudomonadati</taxon>
        <taxon>Spirochaetota</taxon>
        <taxon>Spirochaetia</taxon>
        <taxon>Spirochaetales</taxon>
        <taxon>Treponemataceae</taxon>
        <taxon>Treponema</taxon>
    </lineage>
</organism>